<name>A0ABV8KAM4_9BACL</name>
<dbReference type="InterPro" id="IPR009229">
    <property type="entry name" value="AgrD"/>
</dbReference>
<keyword evidence="2" id="KW-1185">Reference proteome</keyword>
<reference evidence="2" key="1">
    <citation type="journal article" date="2019" name="Int. J. Syst. Evol. Microbiol.">
        <title>The Global Catalogue of Microorganisms (GCM) 10K type strain sequencing project: providing services to taxonomists for standard genome sequencing and annotation.</title>
        <authorList>
            <consortium name="The Broad Institute Genomics Platform"/>
            <consortium name="The Broad Institute Genome Sequencing Center for Infectious Disease"/>
            <person name="Wu L."/>
            <person name="Ma J."/>
        </authorList>
    </citation>
    <scope>NUCLEOTIDE SEQUENCE [LARGE SCALE GENOMIC DNA]</scope>
    <source>
        <strain evidence="2">IBRC-M 10987</strain>
    </source>
</reference>
<organism evidence="1 2">
    <name type="scientific">Paenibacillus xanthanilyticus</name>
    <dbReference type="NCBI Taxonomy" id="1783531"/>
    <lineage>
        <taxon>Bacteria</taxon>
        <taxon>Bacillati</taxon>
        <taxon>Bacillota</taxon>
        <taxon>Bacilli</taxon>
        <taxon>Bacillales</taxon>
        <taxon>Paenibacillaceae</taxon>
        <taxon>Paenibacillus</taxon>
    </lineage>
</organism>
<proteinExistence type="predicted"/>
<dbReference type="NCBIfam" id="TIGR04223">
    <property type="entry name" value="quorum_AgrD"/>
    <property type="match status" value="1"/>
</dbReference>
<accession>A0ABV8KAM4</accession>
<evidence type="ECO:0000313" key="2">
    <source>
        <dbReference type="Proteomes" id="UP001595715"/>
    </source>
</evidence>
<dbReference type="RefSeq" id="WP_377721685.1">
    <property type="nucleotide sequence ID" value="NZ_JBHSAM010000034.1"/>
</dbReference>
<protein>
    <submittedName>
        <fullName evidence="1">AgrD family cyclic lactone autoinducer peptide</fullName>
    </submittedName>
</protein>
<dbReference type="Proteomes" id="UP001595715">
    <property type="component" value="Unassembled WGS sequence"/>
</dbReference>
<sequence>MIKKGLTFIATLLAALAVLVVSTASFMYVYQEEIPDELLK</sequence>
<evidence type="ECO:0000313" key="1">
    <source>
        <dbReference type="EMBL" id="MFC4103100.1"/>
    </source>
</evidence>
<gene>
    <name evidence="1" type="ORF">ACFOZ8_26095</name>
</gene>
<comment type="caution">
    <text evidence="1">The sequence shown here is derived from an EMBL/GenBank/DDBJ whole genome shotgun (WGS) entry which is preliminary data.</text>
</comment>
<dbReference type="EMBL" id="JBHSAM010000034">
    <property type="protein sequence ID" value="MFC4103100.1"/>
    <property type="molecule type" value="Genomic_DNA"/>
</dbReference>